<dbReference type="GO" id="GO:0004190">
    <property type="term" value="F:aspartic-type endopeptidase activity"/>
    <property type="evidence" value="ECO:0007669"/>
    <property type="project" value="UniProtKB-KW"/>
</dbReference>
<dbReference type="Pfam" id="PF00665">
    <property type="entry name" value="rve"/>
    <property type="match status" value="1"/>
</dbReference>
<dbReference type="InterPro" id="IPR012337">
    <property type="entry name" value="RNaseH-like_sf"/>
</dbReference>
<evidence type="ECO:0000256" key="2">
    <source>
        <dbReference type="ARBA" id="ARBA00022723"/>
    </source>
</evidence>
<evidence type="ECO:0000256" key="4">
    <source>
        <dbReference type="ARBA" id="ARBA00022801"/>
    </source>
</evidence>
<dbReference type="InterPro" id="IPR001584">
    <property type="entry name" value="Integrase_cat-core"/>
</dbReference>
<dbReference type="InterPro" id="IPR013103">
    <property type="entry name" value="RVT_2"/>
</dbReference>
<organism evidence="6">
    <name type="scientific">Prunus dulcis</name>
    <name type="common">Almond</name>
    <name type="synonym">Amygdalus dulcis</name>
    <dbReference type="NCBI Taxonomy" id="3755"/>
    <lineage>
        <taxon>Eukaryota</taxon>
        <taxon>Viridiplantae</taxon>
        <taxon>Streptophyta</taxon>
        <taxon>Embryophyta</taxon>
        <taxon>Tracheophyta</taxon>
        <taxon>Spermatophyta</taxon>
        <taxon>Magnoliopsida</taxon>
        <taxon>eudicotyledons</taxon>
        <taxon>Gunneridae</taxon>
        <taxon>Pentapetalae</taxon>
        <taxon>rosids</taxon>
        <taxon>fabids</taxon>
        <taxon>Rosales</taxon>
        <taxon>Rosaceae</taxon>
        <taxon>Amygdaloideae</taxon>
        <taxon>Amygdaleae</taxon>
        <taxon>Prunus</taxon>
    </lineage>
</organism>
<keyword evidence="1" id="KW-0645">Protease</keyword>
<dbReference type="InterPro" id="IPR057670">
    <property type="entry name" value="SH3_retrovirus"/>
</dbReference>
<dbReference type="Pfam" id="PF22936">
    <property type="entry name" value="Pol_BBD"/>
    <property type="match status" value="1"/>
</dbReference>
<dbReference type="SUPFAM" id="SSF53098">
    <property type="entry name" value="Ribonuclease H-like"/>
    <property type="match status" value="1"/>
</dbReference>
<dbReference type="InterPro" id="IPR043502">
    <property type="entry name" value="DNA/RNA_pol_sf"/>
</dbReference>
<accession>A0A5H2Y7E5</accession>
<dbReference type="GO" id="GO:0006508">
    <property type="term" value="P:proteolysis"/>
    <property type="evidence" value="ECO:0007669"/>
    <property type="project" value="UniProtKB-KW"/>
</dbReference>
<reference evidence="6" key="1">
    <citation type="journal article" date="2019" name="Science">
        <title>Mutation of a bHLH transcription factor allowed almond domestication.</title>
        <authorList>
            <person name="Sanchez-Perez R."/>
            <person name="Pavan S."/>
            <person name="Mazzeo R."/>
            <person name="Moldovan C."/>
            <person name="Aiese Cigliano R."/>
            <person name="Del Cueto J."/>
            <person name="Ricciardi F."/>
            <person name="Lotti C."/>
            <person name="Ricciardi L."/>
            <person name="Dicenta F."/>
            <person name="Lopez-Marques R.L."/>
            <person name="Lindberg Moller B."/>
        </authorList>
    </citation>
    <scope>NUCLEOTIDE SEQUENCE</scope>
</reference>
<dbReference type="GO" id="GO:0046872">
    <property type="term" value="F:metal ion binding"/>
    <property type="evidence" value="ECO:0007669"/>
    <property type="project" value="UniProtKB-KW"/>
</dbReference>
<dbReference type="GO" id="GO:0003676">
    <property type="term" value="F:nucleic acid binding"/>
    <property type="evidence" value="ECO:0007669"/>
    <property type="project" value="InterPro"/>
</dbReference>
<dbReference type="InterPro" id="IPR036397">
    <property type="entry name" value="RNaseH_sf"/>
</dbReference>
<keyword evidence="4" id="KW-0378">Hydrolase</keyword>
<sequence length="704" mass="81440">MVASKVDGKGKVVMKMTSGMELTLNQVLHVPDIRKNLVSGALLSKNRFRLVFVADKFVLTKNGMYVGKGYLNNGLFKMNLKTIALSMNNKNTVSSTYILESPNVWHGRLGHVNYDTIRRLVNMDLLPKFNIDTKPLDLIHSDICDLKFVQTRGGKKYFISFIDDCTRYRYVYLLRSKDETLEMFKHYKNEVENQLSKMIKVLRIDRGDEYVAPFAKFCAQHGIIHQTTNGIAERKNILEHPKICGEKVCFLPIIFSTNSYKYLKVWECLAKIALPDHKKVKIGPKTIDCLFIGYASNSSAYRFLIHKSNNDDVHMHMSRSSLKRTYDSSNLENHQDQLTMDMKMRLNLEEKEDIKAKVESILQNHTWELVDLFPGNKRLGYKWIFKRKMKAVGSIDKYKVRLVVKGYKQKEGLGYFDTYSPVTRITSIRMLIVIVALHNLEIHQMDVKTVFLNGDLEEEIYIEQPKGFVVPGQEKKVCKLVKSLYGLKQAPKQWHMKFDNVMTDKCVYTKITQNGYVIVCLYVDDTLIIGSDNDMIKSTKRILSNKFDMKDMGIEDVILGIKISRTSDGIVLSQSHYIEKILAEFGKYEDNPAKTTYDVNLQLTKNTGQGISQVDYARIIGSLMYVTNCTRPDLAYSVNKLSKYISNPRRDHWKVIIRVLRYLSYTKNYGLHYTRYPYVLEGYDNAKWISNTRDSNPQVDMSLR</sequence>
<dbReference type="GO" id="GO:0015074">
    <property type="term" value="P:DNA integration"/>
    <property type="evidence" value="ECO:0007669"/>
    <property type="project" value="InterPro"/>
</dbReference>
<keyword evidence="3" id="KW-0064">Aspartyl protease</keyword>
<dbReference type="PROSITE" id="PS50994">
    <property type="entry name" value="INTEGRASE"/>
    <property type="match status" value="1"/>
</dbReference>
<dbReference type="InterPro" id="IPR039537">
    <property type="entry name" value="Retrotran_Ty1/copia-like"/>
</dbReference>
<gene>
    <name evidence="6" type="ORF">Prudu_1246S000100</name>
</gene>
<evidence type="ECO:0000313" key="6">
    <source>
        <dbReference type="EMBL" id="BBN69916.1"/>
    </source>
</evidence>
<evidence type="ECO:0000256" key="1">
    <source>
        <dbReference type="ARBA" id="ARBA00022670"/>
    </source>
</evidence>
<dbReference type="EMBL" id="AP021583">
    <property type="protein sequence ID" value="BBN69916.1"/>
    <property type="molecule type" value="Genomic_DNA"/>
</dbReference>
<keyword evidence="2" id="KW-0479">Metal-binding</keyword>
<name>A0A5H2Y7E5_PRUDU</name>
<protein>
    <submittedName>
        <fullName evidence="6">Transposable element protein</fullName>
    </submittedName>
</protein>
<dbReference type="SUPFAM" id="SSF56672">
    <property type="entry name" value="DNA/RNA polymerases"/>
    <property type="match status" value="1"/>
</dbReference>
<dbReference type="InterPro" id="IPR054722">
    <property type="entry name" value="PolX-like_BBD"/>
</dbReference>
<dbReference type="AlphaFoldDB" id="A0A5H2Y7E5"/>
<evidence type="ECO:0000256" key="3">
    <source>
        <dbReference type="ARBA" id="ARBA00022750"/>
    </source>
</evidence>
<feature type="domain" description="Integrase catalytic" evidence="5">
    <location>
        <begin position="131"/>
        <end position="236"/>
    </location>
</feature>
<dbReference type="PANTHER" id="PTHR42648:SF20">
    <property type="entry name" value="RNA-DIRECTED DNA POLYMERASE"/>
    <property type="match status" value="1"/>
</dbReference>
<dbReference type="Gene3D" id="3.30.420.10">
    <property type="entry name" value="Ribonuclease H-like superfamily/Ribonuclease H"/>
    <property type="match status" value="1"/>
</dbReference>
<dbReference type="Pfam" id="PF25597">
    <property type="entry name" value="SH3_retrovirus"/>
    <property type="match status" value="1"/>
</dbReference>
<dbReference type="PANTHER" id="PTHR42648">
    <property type="entry name" value="TRANSPOSASE, PUTATIVE-RELATED"/>
    <property type="match status" value="1"/>
</dbReference>
<dbReference type="Pfam" id="PF07727">
    <property type="entry name" value="RVT_2"/>
    <property type="match status" value="1"/>
</dbReference>
<proteinExistence type="predicted"/>
<evidence type="ECO:0000259" key="5">
    <source>
        <dbReference type="PROSITE" id="PS50994"/>
    </source>
</evidence>